<keyword evidence="1" id="KW-1133">Transmembrane helix</keyword>
<gene>
    <name evidence="2" type="ORF">SAMN05216207_1008170</name>
</gene>
<feature type="transmembrane region" description="Helical" evidence="1">
    <location>
        <begin position="6"/>
        <end position="28"/>
    </location>
</feature>
<evidence type="ECO:0000313" key="3">
    <source>
        <dbReference type="Proteomes" id="UP000199614"/>
    </source>
</evidence>
<dbReference type="AlphaFoldDB" id="A0A1I4WK49"/>
<evidence type="ECO:0000313" key="2">
    <source>
        <dbReference type="EMBL" id="SFN13606.1"/>
    </source>
</evidence>
<keyword evidence="3" id="KW-1185">Reference proteome</keyword>
<dbReference type="STRING" id="260086.SAMN05216207_1008170"/>
<dbReference type="Proteomes" id="UP000199614">
    <property type="component" value="Unassembled WGS sequence"/>
</dbReference>
<accession>A0A1I4WK49</accession>
<keyword evidence="1" id="KW-0472">Membrane</keyword>
<organism evidence="2 3">
    <name type="scientific">Pseudonocardia ammonioxydans</name>
    <dbReference type="NCBI Taxonomy" id="260086"/>
    <lineage>
        <taxon>Bacteria</taxon>
        <taxon>Bacillati</taxon>
        <taxon>Actinomycetota</taxon>
        <taxon>Actinomycetes</taxon>
        <taxon>Pseudonocardiales</taxon>
        <taxon>Pseudonocardiaceae</taxon>
        <taxon>Pseudonocardia</taxon>
    </lineage>
</organism>
<feature type="transmembrane region" description="Helical" evidence="1">
    <location>
        <begin position="63"/>
        <end position="82"/>
    </location>
</feature>
<dbReference type="RefSeq" id="WP_093340882.1">
    <property type="nucleotide sequence ID" value="NZ_FOUY01000008.1"/>
</dbReference>
<proteinExistence type="predicted"/>
<reference evidence="2 3" key="1">
    <citation type="submission" date="2016-10" db="EMBL/GenBank/DDBJ databases">
        <authorList>
            <person name="de Groot N.N."/>
        </authorList>
    </citation>
    <scope>NUCLEOTIDE SEQUENCE [LARGE SCALE GENOMIC DNA]</scope>
    <source>
        <strain evidence="2 3">CGMCC 4.1877</strain>
    </source>
</reference>
<evidence type="ECO:0000256" key="1">
    <source>
        <dbReference type="SAM" id="Phobius"/>
    </source>
</evidence>
<dbReference type="EMBL" id="FOUY01000008">
    <property type="protein sequence ID" value="SFN13606.1"/>
    <property type="molecule type" value="Genomic_DNA"/>
</dbReference>
<feature type="transmembrane region" description="Helical" evidence="1">
    <location>
        <begin position="35"/>
        <end position="57"/>
    </location>
</feature>
<sequence>MVWDGVGTLLLAGGLIAGVVWIAVAAAVGTVPRPVIGVALWVLVPLAWLGSLGVVLVGGSVGTGWAVLLGLLAVAVVACLLGRRRVSRQT</sequence>
<name>A0A1I4WK49_PSUAM</name>
<keyword evidence="1" id="KW-0812">Transmembrane</keyword>
<protein>
    <submittedName>
        <fullName evidence="2">Uncharacterized protein</fullName>
    </submittedName>
</protein>